<dbReference type="EMBL" id="MU858045">
    <property type="protein sequence ID" value="KAK4220388.1"/>
    <property type="molecule type" value="Genomic_DNA"/>
</dbReference>
<dbReference type="Gene3D" id="1.25.40.20">
    <property type="entry name" value="Ankyrin repeat-containing domain"/>
    <property type="match status" value="3"/>
</dbReference>
<evidence type="ECO:0000313" key="6">
    <source>
        <dbReference type="EMBL" id="KAK4220388.1"/>
    </source>
</evidence>
<dbReference type="InterPro" id="IPR036770">
    <property type="entry name" value="Ankyrin_rpt-contain_sf"/>
</dbReference>
<dbReference type="Pfam" id="PF00069">
    <property type="entry name" value="Pkinase"/>
    <property type="match status" value="1"/>
</dbReference>
<dbReference type="InterPro" id="IPR000719">
    <property type="entry name" value="Prot_kinase_dom"/>
</dbReference>
<dbReference type="SMART" id="SM00671">
    <property type="entry name" value="SEL1"/>
    <property type="match status" value="1"/>
</dbReference>
<comment type="caution">
    <text evidence="6">The sequence shown here is derived from an EMBL/GenBank/DDBJ whole genome shotgun (WGS) entry which is preliminary data.</text>
</comment>
<keyword evidence="2 3" id="KW-0040">ANK repeat</keyword>
<keyword evidence="1" id="KW-0677">Repeat</keyword>
<dbReference type="SMART" id="SM00220">
    <property type="entry name" value="S_TKc"/>
    <property type="match status" value="1"/>
</dbReference>
<dbReference type="PROSITE" id="PS50088">
    <property type="entry name" value="ANK_REPEAT"/>
    <property type="match status" value="4"/>
</dbReference>
<dbReference type="Pfam" id="PF00023">
    <property type="entry name" value="Ank"/>
    <property type="match status" value="1"/>
</dbReference>
<feature type="region of interest" description="Disordered" evidence="4">
    <location>
        <begin position="1"/>
        <end position="28"/>
    </location>
</feature>
<dbReference type="PROSITE" id="PS50297">
    <property type="entry name" value="ANK_REP_REGION"/>
    <property type="match status" value="3"/>
</dbReference>
<keyword evidence="7" id="KW-1185">Reference proteome</keyword>
<dbReference type="PROSITE" id="PS00108">
    <property type="entry name" value="PROTEIN_KINASE_ST"/>
    <property type="match status" value="1"/>
</dbReference>
<dbReference type="Pfam" id="PF12796">
    <property type="entry name" value="Ank_2"/>
    <property type="match status" value="2"/>
</dbReference>
<evidence type="ECO:0000313" key="7">
    <source>
        <dbReference type="Proteomes" id="UP001301769"/>
    </source>
</evidence>
<dbReference type="SUPFAM" id="SSF56112">
    <property type="entry name" value="Protein kinase-like (PK-like)"/>
    <property type="match status" value="1"/>
</dbReference>
<feature type="repeat" description="ANK" evidence="3">
    <location>
        <begin position="804"/>
        <end position="836"/>
    </location>
</feature>
<feature type="domain" description="Protein kinase" evidence="5">
    <location>
        <begin position="59"/>
        <end position="372"/>
    </location>
</feature>
<dbReference type="GO" id="GO:0005524">
    <property type="term" value="F:ATP binding"/>
    <property type="evidence" value="ECO:0007669"/>
    <property type="project" value="InterPro"/>
</dbReference>
<dbReference type="InterPro" id="IPR011009">
    <property type="entry name" value="Kinase-like_dom_sf"/>
</dbReference>
<evidence type="ECO:0000256" key="1">
    <source>
        <dbReference type="ARBA" id="ARBA00022737"/>
    </source>
</evidence>
<dbReference type="AlphaFoldDB" id="A0AAN7BDW6"/>
<dbReference type="InterPro" id="IPR008271">
    <property type="entry name" value="Ser/Thr_kinase_AS"/>
</dbReference>
<protein>
    <recommendedName>
        <fullName evidence="5">Protein kinase domain-containing protein</fullName>
    </recommendedName>
</protein>
<dbReference type="PANTHER" id="PTHR24171">
    <property type="entry name" value="ANKYRIN REPEAT DOMAIN-CONTAINING PROTEIN 39-RELATED"/>
    <property type="match status" value="1"/>
</dbReference>
<dbReference type="InterPro" id="IPR006597">
    <property type="entry name" value="Sel1-like"/>
</dbReference>
<sequence>MATNSQGWDSRFNDDEPGDQASSRVPAKVSNEKFKQDELLLDTLIALRHELLFIPPQCLEYFSLLGRGSSFEVNKELLRPTTGDPHFVAVKRILTHDDGNKLRTFTSVSREVRVLTHSKLRSHGCLVSAIGYGWTSQNDRRAGPSQPYLVMQYSDRGSLKAFARHNSVTLYERHLLALDVAMGLRALHESDIVHCDVKPDNVLVYDPPHQYIGSHNRSFVAKVADFGNALFRKDFERQEQKYLGTQLYLAPEMCGRFRQRDSALDHDTQMPKFEQFKAADCYSFGILLWETVNNGEPFINPQWLATGKDASLKERMDFLEQLFHNKSNALLEIALQFFTPATQSVDSESDIKATEMKWGKQRGVNYVENPTFLQLSTYVNHYPHLQGQLEGLGEGNSSQEQSFEVFRVTACLCLQDSALKRGTMSDIVKTLARDIGEHIPHGGLPTVRLLPHDRLLNNTVPKEPGYSGHLAGHERQWLMAPTVQLSATLRGLALHQEPQPEPQGAWQVLSKNNLRAVSLTEPSDPALQVARVEAPKQMEYMVLTPQEYRYKGEDMFRASKSAQPPWQNQCEAAEALQRAIGNEKDPEEKAQAHLQLAIMHHIGYGVAPDRSQVLHHLEQAAHGNEVARSIWTAVSDSLGPEQMGQTRPAVPTHTAVCKDPMIFSDDTIIRGVQDDDSGSGSSLYTVGPISVGSITTFRILVNRGRYEASEICEALTVACRDGNVEAAVILARHCSDFSSLKADVPNPLHWLVTLTQEGAMEVLRALVEGKEGCNRVDRLNALRPMLASGLDSLTVFLPPRCVELRGTPLHWAATCGYAELVSEFIKLDANVNTRTKWRRESHALPNVDHEPGLSPLDCAAALHHSQIVKILLEHGAESYGGDWYWSHSPFHMLGFKAFPFARYVAHGHGHRAALRATIRVLLQQNIDINRVDSLNETPLYLAVKNIDLEPYILEELLSAGAQPGEECDKMDGNILCAAIICCDQRRFSHSKVPLLIPSCKDRINSATEHQNALHLCSVFDATTVVETLLQTPGVDINAHNKHGMTALDIAASRGSLNVLAILIKNSALEHHAQQANYEVIPRAIGKGQTEAVKMLIEAAGAAALSFTKINADADVLTRNILHVSVSTDGVAPSYVSHFLDTCPRLREPEYLDQFSSLGRTPLHEAAYYGDHNAVHALLAAGANPLARGVSFGLFAGTPKELAVKIKGWKAELKLDLHPRIQNGHRFRLGDTGHWSAGTMTKALHLESLFMDCLEEVIRTLEEAERKQVQG</sequence>
<gene>
    <name evidence="6" type="ORF">QBC37DRAFT_408480</name>
</gene>
<evidence type="ECO:0000259" key="5">
    <source>
        <dbReference type="PROSITE" id="PS50011"/>
    </source>
</evidence>
<name>A0AAN7BDW6_9PEZI</name>
<dbReference type="GO" id="GO:0085020">
    <property type="term" value="P:protein K6-linked ubiquitination"/>
    <property type="evidence" value="ECO:0007669"/>
    <property type="project" value="TreeGrafter"/>
</dbReference>
<organism evidence="6 7">
    <name type="scientific">Rhypophila decipiens</name>
    <dbReference type="NCBI Taxonomy" id="261697"/>
    <lineage>
        <taxon>Eukaryota</taxon>
        <taxon>Fungi</taxon>
        <taxon>Dikarya</taxon>
        <taxon>Ascomycota</taxon>
        <taxon>Pezizomycotina</taxon>
        <taxon>Sordariomycetes</taxon>
        <taxon>Sordariomycetidae</taxon>
        <taxon>Sordariales</taxon>
        <taxon>Naviculisporaceae</taxon>
        <taxon>Rhypophila</taxon>
    </lineage>
</organism>
<dbReference type="InterPro" id="IPR002110">
    <property type="entry name" value="Ankyrin_rpt"/>
</dbReference>
<dbReference type="GO" id="GO:0004842">
    <property type="term" value="F:ubiquitin-protein transferase activity"/>
    <property type="evidence" value="ECO:0007669"/>
    <property type="project" value="TreeGrafter"/>
</dbReference>
<dbReference type="Proteomes" id="UP001301769">
    <property type="component" value="Unassembled WGS sequence"/>
</dbReference>
<dbReference type="GO" id="GO:0004672">
    <property type="term" value="F:protein kinase activity"/>
    <property type="evidence" value="ECO:0007669"/>
    <property type="project" value="InterPro"/>
</dbReference>
<proteinExistence type="predicted"/>
<dbReference type="SMART" id="SM00248">
    <property type="entry name" value="ANK"/>
    <property type="match status" value="8"/>
</dbReference>
<evidence type="ECO:0000256" key="2">
    <source>
        <dbReference type="ARBA" id="ARBA00023043"/>
    </source>
</evidence>
<feature type="repeat" description="ANK" evidence="3">
    <location>
        <begin position="1157"/>
        <end position="1189"/>
    </location>
</feature>
<dbReference type="SUPFAM" id="SSF48403">
    <property type="entry name" value="Ankyrin repeat"/>
    <property type="match status" value="2"/>
</dbReference>
<reference evidence="6" key="2">
    <citation type="submission" date="2023-05" db="EMBL/GenBank/DDBJ databases">
        <authorList>
            <consortium name="Lawrence Berkeley National Laboratory"/>
            <person name="Steindorff A."/>
            <person name="Hensen N."/>
            <person name="Bonometti L."/>
            <person name="Westerberg I."/>
            <person name="Brannstrom I.O."/>
            <person name="Guillou S."/>
            <person name="Cros-Aarteil S."/>
            <person name="Calhoun S."/>
            <person name="Haridas S."/>
            <person name="Kuo A."/>
            <person name="Mondo S."/>
            <person name="Pangilinan J."/>
            <person name="Riley R."/>
            <person name="Labutti K."/>
            <person name="Andreopoulos B."/>
            <person name="Lipzen A."/>
            <person name="Chen C."/>
            <person name="Yanf M."/>
            <person name="Daum C."/>
            <person name="Ng V."/>
            <person name="Clum A."/>
            <person name="Ohm R."/>
            <person name="Martin F."/>
            <person name="Silar P."/>
            <person name="Natvig D."/>
            <person name="Lalanne C."/>
            <person name="Gautier V."/>
            <person name="Ament-Velasquez S.L."/>
            <person name="Kruys A."/>
            <person name="Hutchinson M.I."/>
            <person name="Powell A.J."/>
            <person name="Barry K."/>
            <person name="Miller A.N."/>
            <person name="Grigoriev I.V."/>
            <person name="Debuchy R."/>
            <person name="Gladieux P."/>
            <person name="Thoren M.H."/>
            <person name="Johannesson H."/>
        </authorList>
    </citation>
    <scope>NUCLEOTIDE SEQUENCE</scope>
    <source>
        <strain evidence="6">PSN293</strain>
    </source>
</reference>
<dbReference type="Gene3D" id="1.10.510.10">
    <property type="entry name" value="Transferase(Phosphotransferase) domain 1"/>
    <property type="match status" value="1"/>
</dbReference>
<feature type="repeat" description="ANK" evidence="3">
    <location>
        <begin position="851"/>
        <end position="877"/>
    </location>
</feature>
<feature type="repeat" description="ANK" evidence="3">
    <location>
        <begin position="1042"/>
        <end position="1067"/>
    </location>
</feature>
<evidence type="ECO:0000256" key="4">
    <source>
        <dbReference type="SAM" id="MobiDB-lite"/>
    </source>
</evidence>
<dbReference type="PANTHER" id="PTHR24171:SF8">
    <property type="entry name" value="BRCA1-ASSOCIATED RING DOMAIN PROTEIN 1"/>
    <property type="match status" value="1"/>
</dbReference>
<reference evidence="6" key="1">
    <citation type="journal article" date="2023" name="Mol. Phylogenet. Evol.">
        <title>Genome-scale phylogeny and comparative genomics of the fungal order Sordariales.</title>
        <authorList>
            <person name="Hensen N."/>
            <person name="Bonometti L."/>
            <person name="Westerberg I."/>
            <person name="Brannstrom I.O."/>
            <person name="Guillou S."/>
            <person name="Cros-Aarteil S."/>
            <person name="Calhoun S."/>
            <person name="Haridas S."/>
            <person name="Kuo A."/>
            <person name="Mondo S."/>
            <person name="Pangilinan J."/>
            <person name="Riley R."/>
            <person name="LaButti K."/>
            <person name="Andreopoulos B."/>
            <person name="Lipzen A."/>
            <person name="Chen C."/>
            <person name="Yan M."/>
            <person name="Daum C."/>
            <person name="Ng V."/>
            <person name="Clum A."/>
            <person name="Steindorff A."/>
            <person name="Ohm R.A."/>
            <person name="Martin F."/>
            <person name="Silar P."/>
            <person name="Natvig D.O."/>
            <person name="Lalanne C."/>
            <person name="Gautier V."/>
            <person name="Ament-Velasquez S.L."/>
            <person name="Kruys A."/>
            <person name="Hutchinson M.I."/>
            <person name="Powell A.J."/>
            <person name="Barry K."/>
            <person name="Miller A.N."/>
            <person name="Grigoriev I.V."/>
            <person name="Debuchy R."/>
            <person name="Gladieux P."/>
            <person name="Hiltunen Thoren M."/>
            <person name="Johannesson H."/>
        </authorList>
    </citation>
    <scope>NUCLEOTIDE SEQUENCE</scope>
    <source>
        <strain evidence="6">PSN293</strain>
    </source>
</reference>
<accession>A0AAN7BDW6</accession>
<evidence type="ECO:0000256" key="3">
    <source>
        <dbReference type="PROSITE-ProRule" id="PRU00023"/>
    </source>
</evidence>
<dbReference type="PROSITE" id="PS50011">
    <property type="entry name" value="PROTEIN_KINASE_DOM"/>
    <property type="match status" value="1"/>
</dbReference>